<dbReference type="GO" id="GO:0019825">
    <property type="term" value="F:oxygen binding"/>
    <property type="evidence" value="ECO:0007669"/>
    <property type="project" value="InterPro"/>
</dbReference>
<keyword evidence="4" id="KW-1185">Reference proteome</keyword>
<dbReference type="InterPro" id="IPR000971">
    <property type="entry name" value="Globin"/>
</dbReference>
<evidence type="ECO:0000259" key="2">
    <source>
        <dbReference type="PROSITE" id="PS01033"/>
    </source>
</evidence>
<protein>
    <submittedName>
        <fullName evidence="3">ZYBA0S04-00364g1_1</fullName>
    </submittedName>
</protein>
<dbReference type="OrthoDB" id="436496at2759"/>
<dbReference type="AlphaFoldDB" id="A0A8J2T6X0"/>
<dbReference type="SUPFAM" id="SSF46458">
    <property type="entry name" value="Globin-like"/>
    <property type="match status" value="1"/>
</dbReference>
<evidence type="ECO:0000313" key="4">
    <source>
        <dbReference type="Proteomes" id="UP000019375"/>
    </source>
</evidence>
<dbReference type="GO" id="GO:0008941">
    <property type="term" value="F:nitric oxide dioxygenase NAD(P)H activity"/>
    <property type="evidence" value="ECO:0007669"/>
    <property type="project" value="TreeGrafter"/>
</dbReference>
<reference evidence="4" key="1">
    <citation type="journal article" date="2013" name="Genome Announc.">
        <title>Genome sequence of the food spoilage yeast Zygosaccharomyces bailii CLIB 213(T).</title>
        <authorList>
            <person name="Galeote V."/>
            <person name="Bigey F."/>
            <person name="Devillers H."/>
            <person name="Neuveglise C."/>
            <person name="Dequin S."/>
        </authorList>
    </citation>
    <scope>NUCLEOTIDE SEQUENCE [LARGE SCALE GENOMIC DNA]</scope>
    <source>
        <strain evidence="4">CLIB 213 / ATCC 58445 / CBS 680 / CCRC 21525 / NBRC 1098 / NCYC 1416 / NRRL Y-2227</strain>
    </source>
</reference>
<organism evidence="3 4">
    <name type="scientific">Zygosaccharomyces bailii (strain CLIB 213 / ATCC 58445 / CBS 680 / BCRC 21525 / NBRC 1098 / NCYC 1416 / NRRL Y-2227)</name>
    <dbReference type="NCBI Taxonomy" id="1333698"/>
    <lineage>
        <taxon>Eukaryota</taxon>
        <taxon>Fungi</taxon>
        <taxon>Dikarya</taxon>
        <taxon>Ascomycota</taxon>
        <taxon>Saccharomycotina</taxon>
        <taxon>Saccharomycetes</taxon>
        <taxon>Saccharomycetales</taxon>
        <taxon>Saccharomycetaceae</taxon>
        <taxon>Zygosaccharomyces</taxon>
    </lineage>
</organism>
<evidence type="ECO:0000256" key="1">
    <source>
        <dbReference type="SAM" id="MobiDB-lite"/>
    </source>
</evidence>
<dbReference type="PANTHER" id="PTHR43396:SF6">
    <property type="entry name" value="ABL201WP"/>
    <property type="match status" value="1"/>
</dbReference>
<dbReference type="PANTHER" id="PTHR43396">
    <property type="entry name" value="FLAVOHEMOPROTEIN"/>
    <property type="match status" value="1"/>
</dbReference>
<evidence type="ECO:0000313" key="3">
    <source>
        <dbReference type="EMBL" id="CDF89273.1"/>
    </source>
</evidence>
<dbReference type="InterPro" id="IPR009050">
    <property type="entry name" value="Globin-like_sf"/>
</dbReference>
<dbReference type="InterPro" id="IPR044399">
    <property type="entry name" value="Mb-like_M"/>
</dbReference>
<feature type="domain" description="Globin" evidence="2">
    <location>
        <begin position="161"/>
        <end position="305"/>
    </location>
</feature>
<feature type="region of interest" description="Disordered" evidence="1">
    <location>
        <begin position="347"/>
        <end position="429"/>
    </location>
</feature>
<feature type="compositionally biased region" description="Basic and acidic residues" evidence="1">
    <location>
        <begin position="356"/>
        <end position="367"/>
    </location>
</feature>
<feature type="compositionally biased region" description="Low complexity" evidence="1">
    <location>
        <begin position="382"/>
        <end position="401"/>
    </location>
</feature>
<name>A0A8J2T6X0_ZYGB2</name>
<feature type="compositionally biased region" description="Polar residues" evidence="1">
    <location>
        <begin position="370"/>
        <end position="381"/>
    </location>
</feature>
<dbReference type="Gene3D" id="1.10.490.10">
    <property type="entry name" value="Globins"/>
    <property type="match status" value="1"/>
</dbReference>
<dbReference type="PROSITE" id="PS01033">
    <property type="entry name" value="GLOBIN"/>
    <property type="match status" value="1"/>
</dbReference>
<feature type="region of interest" description="Disordered" evidence="1">
    <location>
        <begin position="28"/>
        <end position="94"/>
    </location>
</feature>
<dbReference type="Pfam" id="PF00042">
    <property type="entry name" value="Globin"/>
    <property type="match status" value="1"/>
</dbReference>
<dbReference type="InterPro" id="IPR012292">
    <property type="entry name" value="Globin/Proto"/>
</dbReference>
<dbReference type="GO" id="GO:0071949">
    <property type="term" value="F:FAD binding"/>
    <property type="evidence" value="ECO:0007669"/>
    <property type="project" value="TreeGrafter"/>
</dbReference>
<accession>A0A8J2T6X0</accession>
<feature type="compositionally biased region" description="Basic and acidic residues" evidence="1">
    <location>
        <begin position="40"/>
        <end position="51"/>
    </location>
</feature>
<dbReference type="GO" id="GO:0020037">
    <property type="term" value="F:heme binding"/>
    <property type="evidence" value="ECO:0007669"/>
    <property type="project" value="InterPro"/>
</dbReference>
<dbReference type="Proteomes" id="UP000019375">
    <property type="component" value="Unassembled WGS sequence"/>
</dbReference>
<sequence length="440" mass="48476">MSSPKQGFYSHLDQSQIEYVHHDLMSVYDSDGEAGPSIRSRGDSSHTEHGAHSGSSRGESNAPTKRSNNPDDLSLGKKVSGQTSENSDAYAPSKIASTTSTATLQHRVRYRIVLKLKPRERALIRDSWAMILNDESASNISSSAKTKQSKLKGTFGMPSHHKSRLEMGHAAQGSAQSNRAENGVRSNAFTSSLFCSQVYWNLLLMAPQVEQMLPSTKHHAVAFGGVLTAAINNLENLDVLDDFFEHLGKRHARILGIEVPHYELMGVAFLKTMQDIFGVHCTVELEKAWSKLYSYLANSILQFGIDPILCIRPEEDILILPVPNLVEATPTTVINLKNSRQADQHSLGVSTLIGDESSRRGQLESARRGQLQSVPNSNPARKSTISTTSMASSTAATAASSKKSRRFDMSKKAQQEKRPEMRRSFAKPSNFDFNKDCVIM</sequence>
<feature type="region of interest" description="Disordered" evidence="1">
    <location>
        <begin position="139"/>
        <end position="179"/>
    </location>
</feature>
<feature type="compositionally biased region" description="Basic and acidic residues" evidence="1">
    <location>
        <begin position="406"/>
        <end position="423"/>
    </location>
</feature>
<feature type="compositionally biased region" description="Polar residues" evidence="1">
    <location>
        <begin position="53"/>
        <end position="71"/>
    </location>
</feature>
<dbReference type="CDD" id="cd01040">
    <property type="entry name" value="Mb-like"/>
    <property type="match status" value="1"/>
</dbReference>
<proteinExistence type="predicted"/>
<dbReference type="GO" id="GO:0071500">
    <property type="term" value="P:cellular response to nitrosative stress"/>
    <property type="evidence" value="ECO:0007669"/>
    <property type="project" value="TreeGrafter"/>
</dbReference>
<dbReference type="GO" id="GO:0046210">
    <property type="term" value="P:nitric oxide catabolic process"/>
    <property type="evidence" value="ECO:0007669"/>
    <property type="project" value="TreeGrafter"/>
</dbReference>
<dbReference type="EMBL" id="HG316457">
    <property type="protein sequence ID" value="CDF89273.1"/>
    <property type="molecule type" value="Genomic_DNA"/>
</dbReference>
<gene>
    <name evidence="3" type="ORF">BN860_00364g</name>
</gene>